<dbReference type="Proteomes" id="UP000589036">
    <property type="component" value="Unassembled WGS sequence"/>
</dbReference>
<dbReference type="EMBL" id="JACCCC010000001">
    <property type="protein sequence ID" value="NYE50723.1"/>
    <property type="molecule type" value="Genomic_DNA"/>
</dbReference>
<proteinExistence type="predicted"/>
<protein>
    <submittedName>
        <fullName evidence="1">Uncharacterized protein</fullName>
    </submittedName>
</protein>
<accession>A0A852U776</accession>
<evidence type="ECO:0000313" key="2">
    <source>
        <dbReference type="Proteomes" id="UP000589036"/>
    </source>
</evidence>
<gene>
    <name evidence="1" type="ORF">HDA32_005843</name>
</gene>
<name>A0A852U776_9ACTN</name>
<comment type="caution">
    <text evidence="1">The sequence shown here is derived from an EMBL/GenBank/DDBJ whole genome shotgun (WGS) entry which is preliminary data.</text>
</comment>
<sequence length="506" mass="56369">MRGEGCAVAVVCMPCRRRGGHFVPVSDLVLASLDGAERRHPAIHLADLVKRPDVRAELRGHGATRLLLVVDDLAVRRSWMLPDSAAPVESLWPEVRDSLERLLSKAKDVDPRVLRFSEVLGAREREYEAEVAETVERFLTALSGPEGTVKTAMEKEIRRRRRFERETGRRDGEAALRRRAASQLANYAVQGRLMRRWNIAAYIPWTAEEIGLMSLLDEGFASMALSADYGRVATPATPAAALPEGFGDLREELELYIADLPRTPGAVRPGLLLPVVEALSKILTPGTRRAGEREVRALNDVLAGGSVNRTRVRELLEAVGSRPMKPGWATEQTIKKLFCHLTARYGDEECVREYDRHREVVRELGDRLPAHVSSDVALALTGSLTQAPWGMWHPYLSDIDVMPLFTHPPSPRLLESVRRTYAAVARPDWVYLNEGARMGVAGMTRDPARSLFVADRLAHLEHHEFARLTRLVAPMRHVGGSPDVFGYFVRAHSGELEARTHEEPAG</sequence>
<organism evidence="1 2">
    <name type="scientific">Spinactinospora alkalitolerans</name>
    <dbReference type="NCBI Taxonomy" id="687207"/>
    <lineage>
        <taxon>Bacteria</taxon>
        <taxon>Bacillati</taxon>
        <taxon>Actinomycetota</taxon>
        <taxon>Actinomycetes</taxon>
        <taxon>Streptosporangiales</taxon>
        <taxon>Nocardiopsidaceae</taxon>
        <taxon>Spinactinospora</taxon>
    </lineage>
</organism>
<dbReference type="RefSeq" id="WP_179646162.1">
    <property type="nucleotide sequence ID" value="NZ_BAAAYY010000045.1"/>
</dbReference>
<evidence type="ECO:0000313" key="1">
    <source>
        <dbReference type="EMBL" id="NYE50723.1"/>
    </source>
</evidence>
<keyword evidence="2" id="KW-1185">Reference proteome</keyword>
<reference evidence="1 2" key="1">
    <citation type="submission" date="2020-07" db="EMBL/GenBank/DDBJ databases">
        <title>Sequencing the genomes of 1000 actinobacteria strains.</title>
        <authorList>
            <person name="Klenk H.-P."/>
        </authorList>
    </citation>
    <scope>NUCLEOTIDE SEQUENCE [LARGE SCALE GENOMIC DNA]</scope>
    <source>
        <strain evidence="1 2">CXB654</strain>
    </source>
</reference>
<dbReference type="AlphaFoldDB" id="A0A852U776"/>